<evidence type="ECO:0000256" key="2">
    <source>
        <dbReference type="SAM" id="Phobius"/>
    </source>
</evidence>
<feature type="compositionally biased region" description="Acidic residues" evidence="1">
    <location>
        <begin position="168"/>
        <end position="188"/>
    </location>
</feature>
<keyword evidence="2" id="KW-0472">Membrane</keyword>
<feature type="compositionally biased region" description="Basic and acidic residues" evidence="1">
    <location>
        <begin position="28"/>
        <end position="39"/>
    </location>
</feature>
<feature type="region of interest" description="Disordered" evidence="1">
    <location>
        <begin position="28"/>
        <end position="117"/>
    </location>
</feature>
<feature type="compositionally biased region" description="Low complexity" evidence="1">
    <location>
        <begin position="196"/>
        <end position="206"/>
    </location>
</feature>
<reference evidence="3 4" key="1">
    <citation type="submission" date="2010-01" db="EMBL/GenBank/DDBJ databases">
        <title>The complete genome of Thermobispora bispora DSM 43833.</title>
        <authorList>
            <consortium name="US DOE Joint Genome Institute (JGI-PGF)"/>
            <person name="Lucas S."/>
            <person name="Copeland A."/>
            <person name="Lapidus A."/>
            <person name="Glavina del Rio T."/>
            <person name="Dalin E."/>
            <person name="Tice H."/>
            <person name="Bruce D."/>
            <person name="Goodwin L."/>
            <person name="Pitluck S."/>
            <person name="Kyrpides N."/>
            <person name="Mavromatis K."/>
            <person name="Ivanova N."/>
            <person name="Mikhailova N."/>
            <person name="Chertkov O."/>
            <person name="Brettin T."/>
            <person name="Detter J.C."/>
            <person name="Han C."/>
            <person name="Larimer F."/>
            <person name="Land M."/>
            <person name="Hauser L."/>
            <person name="Markowitz V."/>
            <person name="Cheng J.-F."/>
            <person name="Hugenholtz P."/>
            <person name="Woyke T."/>
            <person name="Wu D."/>
            <person name="Jando M."/>
            <person name="Schneider S."/>
            <person name="Klenk H.-P."/>
            <person name="Eisen J.A."/>
        </authorList>
    </citation>
    <scope>NUCLEOTIDE SEQUENCE [LARGE SCALE GENOMIC DNA]</scope>
    <source>
        <strain evidence="4">ATCC 19993 / DSM 43833 / CBS 139.67 / JCM 10125 / KCTC 9307 / NBRC 14880 / R51</strain>
    </source>
</reference>
<dbReference type="HOGENOM" id="CLU_962892_0_0_11"/>
<keyword evidence="2" id="KW-1133">Transmembrane helix</keyword>
<sequence>MADSDRHDFRNEADPLVRRYLLQNDGDWRYSDEAGDHGETGAATADGTRHARAHHSPEAYDDSGDLLADHTEQSPEHRPADTARVDLGCDDHATKGFLGSGWRSDPDEYEDEEPPRRSRTLLKVGGILVAAVGVIGALIVYVGQPEACADDCPADKVSSVTSSAASDAPEDAIADEDTEPEPDEEFPAEPEPTPEPTLTSPATTAPVVPRTERPVPSRDTTGRPSPESRPTTTQQGRTEPSRLQIDDAHTGDEQIEEPAEEPVEVPQDNEEDKSSGGGGGLFDWLFGRR</sequence>
<protein>
    <submittedName>
        <fullName evidence="3">Uncharacterized protein</fullName>
    </submittedName>
</protein>
<dbReference type="eggNOG" id="ENOG50326FX">
    <property type="taxonomic scope" value="Bacteria"/>
</dbReference>
<keyword evidence="2" id="KW-0812">Transmembrane</keyword>
<feature type="compositionally biased region" description="Polar residues" evidence="1">
    <location>
        <begin position="218"/>
        <end position="238"/>
    </location>
</feature>
<dbReference type="KEGG" id="tbi:Tbis_3515"/>
<feature type="region of interest" description="Disordered" evidence="1">
    <location>
        <begin position="150"/>
        <end position="289"/>
    </location>
</feature>
<evidence type="ECO:0000256" key="1">
    <source>
        <dbReference type="SAM" id="MobiDB-lite"/>
    </source>
</evidence>
<evidence type="ECO:0000313" key="4">
    <source>
        <dbReference type="Proteomes" id="UP000006640"/>
    </source>
</evidence>
<dbReference type="Proteomes" id="UP000006640">
    <property type="component" value="Chromosome"/>
</dbReference>
<evidence type="ECO:0000313" key="3">
    <source>
        <dbReference type="EMBL" id="ADG90203.1"/>
    </source>
</evidence>
<dbReference type="RefSeq" id="WP_013133736.1">
    <property type="nucleotide sequence ID" value="NC_014165.1"/>
</dbReference>
<gene>
    <name evidence="3" type="ordered locus">Tbis_3515</name>
</gene>
<dbReference type="EMBL" id="CP001874">
    <property type="protein sequence ID" value="ADG90203.1"/>
    <property type="molecule type" value="Genomic_DNA"/>
</dbReference>
<feature type="compositionally biased region" description="Basic and acidic residues" evidence="1">
    <location>
        <begin position="67"/>
        <end position="94"/>
    </location>
</feature>
<dbReference type="AlphaFoldDB" id="D6YAF0"/>
<organism evidence="3 4">
    <name type="scientific">Thermobispora bispora (strain ATCC 19993 / DSM 43833 / CBS 139.67 / JCM 10125 / KCTC 9307 / NBRC 14880 / R51)</name>
    <dbReference type="NCBI Taxonomy" id="469371"/>
    <lineage>
        <taxon>Bacteria</taxon>
        <taxon>Bacillati</taxon>
        <taxon>Actinomycetota</taxon>
        <taxon>Actinomycetes</taxon>
        <taxon>Streptosporangiales</taxon>
        <taxon>Streptosporangiaceae</taxon>
        <taxon>Thermobispora</taxon>
    </lineage>
</organism>
<accession>D6YAF0</accession>
<keyword evidence="4" id="KW-1185">Reference proteome</keyword>
<feature type="transmembrane region" description="Helical" evidence="2">
    <location>
        <begin position="124"/>
        <end position="143"/>
    </location>
</feature>
<name>D6YAF0_THEBD</name>
<feature type="compositionally biased region" description="Low complexity" evidence="1">
    <location>
        <begin position="155"/>
        <end position="167"/>
    </location>
</feature>
<feature type="compositionally biased region" description="Acidic residues" evidence="1">
    <location>
        <begin position="253"/>
        <end position="271"/>
    </location>
</feature>
<proteinExistence type="predicted"/>